<accession>A0A4V5N6G1</accession>
<dbReference type="Proteomes" id="UP000310066">
    <property type="component" value="Unassembled WGS sequence"/>
</dbReference>
<gene>
    <name evidence="3" type="ORF">B0A54_14062</name>
</gene>
<evidence type="ECO:0000256" key="1">
    <source>
        <dbReference type="ARBA" id="ARBA00006174"/>
    </source>
</evidence>
<dbReference type="GO" id="GO:0016829">
    <property type="term" value="F:lyase activity"/>
    <property type="evidence" value="ECO:0007669"/>
    <property type="project" value="InterPro"/>
</dbReference>
<dbReference type="Gene3D" id="1.10.4100.10">
    <property type="entry name" value="2-methylcitrate dehydratase PrpD"/>
    <property type="match status" value="1"/>
</dbReference>
<evidence type="ECO:0000313" key="4">
    <source>
        <dbReference type="Proteomes" id="UP000310066"/>
    </source>
</evidence>
<name>A0A4V5N6G1_9PEZI</name>
<dbReference type="InterPro" id="IPR005656">
    <property type="entry name" value="MmgE_PrpD"/>
</dbReference>
<evidence type="ECO:0000259" key="2">
    <source>
        <dbReference type="Pfam" id="PF03972"/>
    </source>
</evidence>
<sequence>MAQPNGTNGHTNGTKPSDHIPATHLLASFAANAQTTHLTAALRTKVKEVLLDFIGVTVGALTHADSTVPILTAITALQGPTVTATSPGVCTVLAQGEPRFLKQYAGLLNAALGHSLDFDDTYAPGTLHAGVTAISAALA</sequence>
<dbReference type="OrthoDB" id="10267976at2759"/>
<dbReference type="STRING" id="329885.A0A4V5N6G1"/>
<protein>
    <recommendedName>
        <fullName evidence="2">MmgE/PrpD N-terminal domain-containing protein</fullName>
    </recommendedName>
</protein>
<comment type="similarity">
    <text evidence="1">Belongs to the PrpD family.</text>
</comment>
<dbReference type="PANTHER" id="PTHR16943:SF8">
    <property type="entry name" value="2-METHYLCITRATE DEHYDRATASE"/>
    <property type="match status" value="1"/>
</dbReference>
<proteinExistence type="inferred from homology"/>
<comment type="caution">
    <text evidence="3">The sequence shown here is derived from an EMBL/GenBank/DDBJ whole genome shotgun (WGS) entry which is preliminary data.</text>
</comment>
<reference evidence="3 4" key="1">
    <citation type="submission" date="2017-03" db="EMBL/GenBank/DDBJ databases">
        <title>Genomes of endolithic fungi from Antarctica.</title>
        <authorList>
            <person name="Coleine C."/>
            <person name="Masonjones S."/>
            <person name="Stajich J.E."/>
        </authorList>
    </citation>
    <scope>NUCLEOTIDE SEQUENCE [LARGE SCALE GENOMIC DNA]</scope>
    <source>
        <strain evidence="3 4">CCFEE 5311</strain>
    </source>
</reference>
<evidence type="ECO:0000313" key="3">
    <source>
        <dbReference type="EMBL" id="TKA34849.1"/>
    </source>
</evidence>
<dbReference type="SUPFAM" id="SSF103378">
    <property type="entry name" value="2-methylcitrate dehydratase PrpD"/>
    <property type="match status" value="1"/>
</dbReference>
<dbReference type="EMBL" id="NAJP01000076">
    <property type="protein sequence ID" value="TKA34849.1"/>
    <property type="molecule type" value="Genomic_DNA"/>
</dbReference>
<dbReference type="AlphaFoldDB" id="A0A4V5N6G1"/>
<dbReference type="InterPro" id="IPR042183">
    <property type="entry name" value="MmgE/PrpD_sf_1"/>
</dbReference>
<dbReference type="InterPro" id="IPR045336">
    <property type="entry name" value="MmgE_PrpD_N"/>
</dbReference>
<dbReference type="Pfam" id="PF03972">
    <property type="entry name" value="MmgE_PrpD_N"/>
    <property type="match status" value="1"/>
</dbReference>
<dbReference type="PANTHER" id="PTHR16943">
    <property type="entry name" value="2-METHYLCITRATE DEHYDRATASE-RELATED"/>
    <property type="match status" value="1"/>
</dbReference>
<organism evidence="3 4">
    <name type="scientific">Friedmanniomyces endolithicus</name>
    <dbReference type="NCBI Taxonomy" id="329885"/>
    <lineage>
        <taxon>Eukaryota</taxon>
        <taxon>Fungi</taxon>
        <taxon>Dikarya</taxon>
        <taxon>Ascomycota</taxon>
        <taxon>Pezizomycotina</taxon>
        <taxon>Dothideomycetes</taxon>
        <taxon>Dothideomycetidae</taxon>
        <taxon>Mycosphaerellales</taxon>
        <taxon>Teratosphaeriaceae</taxon>
        <taxon>Friedmanniomyces</taxon>
    </lineage>
</organism>
<feature type="domain" description="MmgE/PrpD N-terminal" evidence="2">
    <location>
        <begin position="26"/>
        <end position="139"/>
    </location>
</feature>
<dbReference type="InterPro" id="IPR036148">
    <property type="entry name" value="MmgE/PrpD_sf"/>
</dbReference>